<dbReference type="PRINTS" id="PR00051">
    <property type="entry name" value="DNAA"/>
</dbReference>
<dbReference type="InterPro" id="IPR010921">
    <property type="entry name" value="Trp_repressor/repl_initiator"/>
</dbReference>
<evidence type="ECO:0000256" key="2">
    <source>
        <dbReference type="ARBA" id="ARBA00022705"/>
    </source>
</evidence>
<dbReference type="InterPro" id="IPR020591">
    <property type="entry name" value="Chromosome_initiator_DnaA-like"/>
</dbReference>
<gene>
    <name evidence="7 12" type="primary">dnaA</name>
    <name evidence="12" type="ORF">H8E19_11880</name>
</gene>
<dbReference type="Pfam" id="PF11638">
    <property type="entry name" value="DnaA_N"/>
    <property type="match status" value="1"/>
</dbReference>
<evidence type="ECO:0000256" key="9">
    <source>
        <dbReference type="RuleBase" id="RU000577"/>
    </source>
</evidence>
<dbReference type="PANTHER" id="PTHR30050:SF2">
    <property type="entry name" value="CHROMOSOMAL REPLICATION INITIATOR PROTEIN DNAA"/>
    <property type="match status" value="1"/>
</dbReference>
<keyword evidence="6 7" id="KW-0238">DNA-binding</keyword>
<dbReference type="GO" id="GO:0003688">
    <property type="term" value="F:DNA replication origin binding"/>
    <property type="evidence" value="ECO:0007669"/>
    <property type="project" value="UniProtKB-UniRule"/>
</dbReference>
<evidence type="ECO:0000256" key="6">
    <source>
        <dbReference type="ARBA" id="ARBA00023125"/>
    </source>
</evidence>
<dbReference type="PANTHER" id="PTHR30050">
    <property type="entry name" value="CHROMOSOMAL REPLICATION INITIATOR PROTEIN DNAA"/>
    <property type="match status" value="1"/>
</dbReference>
<dbReference type="PROSITE" id="PS01008">
    <property type="entry name" value="DNAA"/>
    <property type="match status" value="1"/>
</dbReference>
<dbReference type="InterPro" id="IPR018312">
    <property type="entry name" value="Chromosome_initiator_DnaA_CS"/>
</dbReference>
<evidence type="ECO:0000259" key="11">
    <source>
        <dbReference type="SMART" id="SM00760"/>
    </source>
</evidence>
<dbReference type="InterPro" id="IPR024633">
    <property type="entry name" value="DnaA_N_dom"/>
</dbReference>
<dbReference type="CDD" id="cd06571">
    <property type="entry name" value="Bac_DnaA_C"/>
    <property type="match status" value="1"/>
</dbReference>
<protein>
    <recommendedName>
        <fullName evidence="7 8">Chromosomal replication initiator protein DnaA</fullName>
    </recommendedName>
</protein>
<comment type="similarity">
    <text evidence="7 10">Belongs to the DnaA family.</text>
</comment>
<dbReference type="Proteomes" id="UP000650524">
    <property type="component" value="Unassembled WGS sequence"/>
</dbReference>
<dbReference type="SMART" id="SM00760">
    <property type="entry name" value="Bac_DnaA_C"/>
    <property type="match status" value="1"/>
</dbReference>
<dbReference type="GO" id="GO:0006270">
    <property type="term" value="P:DNA replication initiation"/>
    <property type="evidence" value="ECO:0007669"/>
    <property type="project" value="UniProtKB-UniRule"/>
</dbReference>
<evidence type="ECO:0000256" key="8">
    <source>
        <dbReference type="NCBIfam" id="TIGR00362"/>
    </source>
</evidence>
<dbReference type="GO" id="GO:0006275">
    <property type="term" value="P:regulation of DNA replication"/>
    <property type="evidence" value="ECO:0007669"/>
    <property type="project" value="UniProtKB-UniRule"/>
</dbReference>
<dbReference type="AlphaFoldDB" id="A0A8J6N0S8"/>
<keyword evidence="3 7" id="KW-0547">Nucleotide-binding</keyword>
<feature type="region of interest" description="Domain I, interacts with DnaA modulators" evidence="7">
    <location>
        <begin position="1"/>
        <end position="93"/>
    </location>
</feature>
<dbReference type="InterPro" id="IPR001957">
    <property type="entry name" value="Chromosome_initiator_DnaA"/>
</dbReference>
<name>A0A8J6N0S8_9DELT</name>
<dbReference type="Pfam" id="PF08299">
    <property type="entry name" value="Bac_DnaA_C"/>
    <property type="match status" value="1"/>
</dbReference>
<feature type="binding site" evidence="7">
    <location>
        <position position="149"/>
    </location>
    <ligand>
        <name>ATP</name>
        <dbReference type="ChEBI" id="CHEBI:30616"/>
    </ligand>
</feature>
<comment type="caution">
    <text evidence="7">Lacks conserved residue(s) required for the propagation of feature annotation.</text>
</comment>
<evidence type="ECO:0000313" key="12">
    <source>
        <dbReference type="EMBL" id="MBC8178095.1"/>
    </source>
</evidence>
<dbReference type="Gene3D" id="3.30.300.180">
    <property type="match status" value="1"/>
</dbReference>
<dbReference type="GO" id="GO:0005886">
    <property type="term" value="C:plasma membrane"/>
    <property type="evidence" value="ECO:0007669"/>
    <property type="project" value="TreeGrafter"/>
</dbReference>
<evidence type="ECO:0000256" key="4">
    <source>
        <dbReference type="ARBA" id="ARBA00022840"/>
    </source>
</evidence>
<dbReference type="NCBIfam" id="TIGR00362">
    <property type="entry name" value="DnaA"/>
    <property type="match status" value="1"/>
</dbReference>
<dbReference type="EMBL" id="JACNJD010000255">
    <property type="protein sequence ID" value="MBC8178095.1"/>
    <property type="molecule type" value="Genomic_DNA"/>
</dbReference>
<comment type="caution">
    <text evidence="12">The sequence shown here is derived from an EMBL/GenBank/DDBJ whole genome shotgun (WGS) entry which is preliminary data.</text>
</comment>
<dbReference type="Pfam" id="PF00308">
    <property type="entry name" value="Bac_DnaA"/>
    <property type="match status" value="1"/>
</dbReference>
<organism evidence="12 13">
    <name type="scientific">Candidatus Desulfacyla euxinica</name>
    <dbReference type="NCBI Taxonomy" id="2841693"/>
    <lineage>
        <taxon>Bacteria</taxon>
        <taxon>Deltaproteobacteria</taxon>
        <taxon>Candidatus Desulfacyla</taxon>
    </lineage>
</organism>
<dbReference type="Gene3D" id="1.10.1750.10">
    <property type="match status" value="1"/>
</dbReference>
<dbReference type="HAMAP" id="MF_00377">
    <property type="entry name" value="DnaA_bact"/>
    <property type="match status" value="1"/>
</dbReference>
<feature type="domain" description="Chromosomal replication initiator DnaA C-terminal" evidence="11">
    <location>
        <begin position="347"/>
        <end position="416"/>
    </location>
</feature>
<reference evidence="12 13" key="1">
    <citation type="submission" date="2020-08" db="EMBL/GenBank/DDBJ databases">
        <title>Bridging the membrane lipid divide: bacteria of the FCB group superphylum have the potential to synthesize archaeal ether lipids.</title>
        <authorList>
            <person name="Villanueva L."/>
            <person name="Von Meijenfeldt F.A.B."/>
            <person name="Westbye A.B."/>
            <person name="Yadav S."/>
            <person name="Hopmans E.C."/>
            <person name="Dutilh B.E."/>
            <person name="Sinninghe Damste J.S."/>
        </authorList>
    </citation>
    <scope>NUCLEOTIDE SEQUENCE [LARGE SCALE GENOMIC DNA]</scope>
    <source>
        <strain evidence="12">NIOZ-UU27</strain>
    </source>
</reference>
<dbReference type="InterPro" id="IPR027417">
    <property type="entry name" value="P-loop_NTPase"/>
</dbReference>
<dbReference type="GO" id="GO:0005524">
    <property type="term" value="F:ATP binding"/>
    <property type="evidence" value="ECO:0007669"/>
    <property type="project" value="UniProtKB-UniRule"/>
</dbReference>
<dbReference type="InterPro" id="IPR013159">
    <property type="entry name" value="DnaA_C"/>
</dbReference>
<feature type="region of interest" description="Domain IV, binds dsDNA" evidence="7">
    <location>
        <begin position="321"/>
        <end position="443"/>
    </location>
</feature>
<comment type="function">
    <text evidence="7 9">Plays an essential role in the initiation and regulation of chromosomal replication. ATP-DnaA binds to the origin of replication (oriC) to initiate formation of the DNA replication initiation complex once per cell cycle. Binds the DnaA box (a 9 base pair repeat at the origin) and separates the double-stranded (ds)DNA. Forms a right-handed helical filament on oriC DNA; dsDNA binds to the exterior of the filament while single-stranded (ss)DNA is stabiized in the filament's interior. The ATP-DnaA-oriC complex binds and stabilizes one strand of the AT-rich DNA unwinding element (DUE), permitting loading of DNA polymerase. After initiation quickly degrades to an ADP-DnaA complex that is not apt for DNA replication. Binds acidic phospholipids.</text>
</comment>
<feature type="binding site" evidence="7">
    <location>
        <position position="152"/>
    </location>
    <ligand>
        <name>ATP</name>
        <dbReference type="ChEBI" id="CHEBI:30616"/>
    </ligand>
</feature>
<accession>A0A8J6N0S8</accession>
<dbReference type="SUPFAM" id="SSF48295">
    <property type="entry name" value="TrpR-like"/>
    <property type="match status" value="1"/>
</dbReference>
<comment type="domain">
    <text evidence="7">Domain I is involved in oligomerization and binding regulators, domain II is flexibile and of varying length in different bacteria, domain III forms the AAA+ region, while domain IV binds dsDNA.</text>
</comment>
<keyword evidence="5 7" id="KW-0446">Lipid-binding</keyword>
<evidence type="ECO:0000313" key="13">
    <source>
        <dbReference type="Proteomes" id="UP000650524"/>
    </source>
</evidence>
<feature type="binding site" evidence="7">
    <location>
        <position position="151"/>
    </location>
    <ligand>
        <name>ATP</name>
        <dbReference type="ChEBI" id="CHEBI:30616"/>
    </ligand>
</feature>
<dbReference type="Gene3D" id="3.40.50.300">
    <property type="entry name" value="P-loop containing nucleotide triphosphate hydrolases"/>
    <property type="match status" value="1"/>
</dbReference>
<dbReference type="SUPFAM" id="SSF52540">
    <property type="entry name" value="P-loop containing nucleoside triphosphate hydrolases"/>
    <property type="match status" value="1"/>
</dbReference>
<evidence type="ECO:0000256" key="5">
    <source>
        <dbReference type="ARBA" id="ARBA00023121"/>
    </source>
</evidence>
<keyword evidence="4 7" id="KW-0067">ATP-binding</keyword>
<evidence type="ECO:0000256" key="7">
    <source>
        <dbReference type="HAMAP-Rule" id="MF_00377"/>
    </source>
</evidence>
<dbReference type="Gene3D" id="1.10.8.60">
    <property type="match status" value="1"/>
</dbReference>
<comment type="subcellular location">
    <subcellularLocation>
        <location evidence="7">Cytoplasm</location>
    </subcellularLocation>
</comment>
<evidence type="ECO:0000256" key="1">
    <source>
        <dbReference type="ARBA" id="ARBA00022490"/>
    </source>
</evidence>
<sequence>MTIKNYIWDQIKRDFKLGIPEPEFETWLSRVSLKKIDQDQAIIEVPNQFVARWLQDNYIDQIQTVFRKNLKTLPKIRFTTTAPSKQTGLEKKKAHTDSGTSVFQGINPVSTFSSFVTASSNRLAYSSALHVAEGPSNNYNPLYIFSELSLGKTHLLNAIGNLVIKKDPFANVMYLSTDRFVRDFLSSDNTIRADHFWEREGCPDFLLIDNLHIIAEHKKPQEEFLALCSSFLESDKQLAITATSPPGKIPNLLPQLRSRLEWGLITEINAPSQRTKMKIIKKSAKQKDLTLSDNVIFFLANVTDNLKTLNKYLAKLDAYASSYKRPIDISVVDSIIKKENHPVSDMNLRQIQRVTAKYFNIALRDLLSSKREKTFSYPRQVAIYLSKKLTSYSLKEIGNAFGNKHHSTIIYAVKRIEQGKSQNKGTLNDINTIQMLVTRKQGS</sequence>
<proteinExistence type="inferred from homology"/>
<keyword evidence="2 7" id="KW-0235">DNA replication</keyword>
<dbReference type="InterPro" id="IPR013317">
    <property type="entry name" value="DnaA_dom"/>
</dbReference>
<comment type="subunit">
    <text evidence="7">Oligomerizes as a right-handed, spiral filament on DNA at oriC.</text>
</comment>
<dbReference type="GO" id="GO:0008289">
    <property type="term" value="F:lipid binding"/>
    <property type="evidence" value="ECO:0007669"/>
    <property type="project" value="UniProtKB-KW"/>
</dbReference>
<evidence type="ECO:0000256" key="3">
    <source>
        <dbReference type="ARBA" id="ARBA00022741"/>
    </source>
</evidence>
<dbReference type="GO" id="GO:0005737">
    <property type="term" value="C:cytoplasm"/>
    <property type="evidence" value="ECO:0007669"/>
    <property type="project" value="UniProtKB-SubCell"/>
</dbReference>
<evidence type="ECO:0000256" key="10">
    <source>
        <dbReference type="RuleBase" id="RU004227"/>
    </source>
</evidence>
<feature type="binding site" evidence="7">
    <location>
        <position position="153"/>
    </location>
    <ligand>
        <name>ATP</name>
        <dbReference type="ChEBI" id="CHEBI:30616"/>
    </ligand>
</feature>
<keyword evidence="1 7" id="KW-0963">Cytoplasm</keyword>
<dbReference type="InterPro" id="IPR038454">
    <property type="entry name" value="DnaA_N_sf"/>
</dbReference>